<sequence>MKIPENLLPKELLSRATLRGKEYAWPLEDIPKVITAARDCNLASVGGQLQFRFPEGGTCECYWIEVDTHKSVSSDVSWAERVALTSETALADFQELQSKWDFISEGRSAFGEEFKKWEVAGGDPSEAMCFVWYVAAQAEAA</sequence>
<evidence type="ECO:0000313" key="2">
    <source>
        <dbReference type="Proteomes" id="UP000471435"/>
    </source>
</evidence>
<comment type="caution">
    <text evidence="1">The sequence shown here is derived from an EMBL/GenBank/DDBJ whole genome shotgun (WGS) entry which is preliminary data.</text>
</comment>
<gene>
    <name evidence="1" type="ORF">GRI43_06095</name>
</gene>
<evidence type="ECO:0000313" key="1">
    <source>
        <dbReference type="EMBL" id="MXP46958.1"/>
    </source>
</evidence>
<reference evidence="1 2" key="1">
    <citation type="submission" date="2019-12" db="EMBL/GenBank/DDBJ databases">
        <title>Genomic-based taxomic classification of the family Erythrobacteraceae.</title>
        <authorList>
            <person name="Xu L."/>
        </authorList>
    </citation>
    <scope>NUCLEOTIDE SEQUENCE [LARGE SCALE GENOMIC DNA]</scope>
    <source>
        <strain evidence="1 2">SW-109</strain>
    </source>
</reference>
<dbReference type="Proteomes" id="UP000471435">
    <property type="component" value="Unassembled WGS sequence"/>
</dbReference>
<dbReference type="OrthoDB" id="7595506at2"/>
<dbReference type="AlphaFoldDB" id="A0A6I4UZD9"/>
<protein>
    <submittedName>
        <fullName evidence="1">Uncharacterized protein</fullName>
    </submittedName>
</protein>
<proteinExistence type="predicted"/>
<accession>A0A6I4UZD9</accession>
<keyword evidence="2" id="KW-1185">Reference proteome</keyword>
<organism evidence="1 2">
    <name type="scientific">Pontixanthobacter luteolus</name>
    <dbReference type="NCBI Taxonomy" id="295089"/>
    <lineage>
        <taxon>Bacteria</taxon>
        <taxon>Pseudomonadati</taxon>
        <taxon>Pseudomonadota</taxon>
        <taxon>Alphaproteobacteria</taxon>
        <taxon>Sphingomonadales</taxon>
        <taxon>Erythrobacteraceae</taxon>
        <taxon>Pontixanthobacter</taxon>
    </lineage>
</organism>
<dbReference type="RefSeq" id="WP_160730134.1">
    <property type="nucleotide sequence ID" value="NZ_WTYP01000001.1"/>
</dbReference>
<dbReference type="EMBL" id="WTYP01000001">
    <property type="protein sequence ID" value="MXP46958.1"/>
    <property type="molecule type" value="Genomic_DNA"/>
</dbReference>
<name>A0A6I4UZD9_9SPHN</name>